<evidence type="ECO:0000313" key="2">
    <source>
        <dbReference type="Proteomes" id="UP000298138"/>
    </source>
</evidence>
<proteinExistence type="predicted"/>
<dbReference type="Proteomes" id="UP000298138">
    <property type="component" value="Unassembled WGS sequence"/>
</dbReference>
<gene>
    <name evidence="1" type="ORF">EX30DRAFT_259425</name>
</gene>
<dbReference type="EMBL" id="ML220119">
    <property type="protein sequence ID" value="TGZ81360.1"/>
    <property type="molecule type" value="Genomic_DNA"/>
</dbReference>
<accession>A0A4S2MXF7</accession>
<protein>
    <submittedName>
        <fullName evidence="1">Uncharacterized protein</fullName>
    </submittedName>
</protein>
<evidence type="ECO:0000313" key="1">
    <source>
        <dbReference type="EMBL" id="TGZ81360.1"/>
    </source>
</evidence>
<dbReference type="InParanoid" id="A0A4S2MXF7"/>
<name>A0A4S2MXF7_9PEZI</name>
<reference evidence="1 2" key="1">
    <citation type="submission" date="2019-04" db="EMBL/GenBank/DDBJ databases">
        <title>Comparative genomics and transcriptomics to analyze fruiting body development in filamentous ascomycetes.</title>
        <authorList>
            <consortium name="DOE Joint Genome Institute"/>
            <person name="Lutkenhaus R."/>
            <person name="Traeger S."/>
            <person name="Breuer J."/>
            <person name="Kuo A."/>
            <person name="Lipzen A."/>
            <person name="Pangilinan J."/>
            <person name="Dilworth D."/>
            <person name="Sandor L."/>
            <person name="Poggeler S."/>
            <person name="Barry K."/>
            <person name="Grigoriev I.V."/>
            <person name="Nowrousian M."/>
        </authorList>
    </citation>
    <scope>NUCLEOTIDE SEQUENCE [LARGE SCALE GENOMIC DNA]</scope>
    <source>
        <strain evidence="1 2">CBS 389.68</strain>
    </source>
</reference>
<organism evidence="1 2">
    <name type="scientific">Ascodesmis nigricans</name>
    <dbReference type="NCBI Taxonomy" id="341454"/>
    <lineage>
        <taxon>Eukaryota</taxon>
        <taxon>Fungi</taxon>
        <taxon>Dikarya</taxon>
        <taxon>Ascomycota</taxon>
        <taxon>Pezizomycotina</taxon>
        <taxon>Pezizomycetes</taxon>
        <taxon>Pezizales</taxon>
        <taxon>Ascodesmidaceae</taxon>
        <taxon>Ascodesmis</taxon>
    </lineage>
</organism>
<sequence>MVEQVQVRCCFLCCCWVIIVRLAHWKLELRCVGVGSLCSFYCQCVFMQFRIRLFVFWDWLLMIVLGDPESCGLWLVDINILSYRVTGLYLLPEVVLEVVLCMYSTRHW</sequence>
<dbReference type="AlphaFoldDB" id="A0A4S2MXF7"/>
<keyword evidence="2" id="KW-1185">Reference proteome</keyword>